<dbReference type="EMBL" id="VDUW01000001">
    <property type="protein sequence ID" value="TXL67685.1"/>
    <property type="molecule type" value="Genomic_DNA"/>
</dbReference>
<dbReference type="AlphaFoldDB" id="A0A5C8P260"/>
<keyword evidence="2" id="KW-0966">Cell projection</keyword>
<evidence type="ECO:0000313" key="2">
    <source>
        <dbReference type="EMBL" id="TXL67685.1"/>
    </source>
</evidence>
<dbReference type="NCBIfam" id="TIGR02530">
    <property type="entry name" value="flg_new"/>
    <property type="match status" value="1"/>
</dbReference>
<dbReference type="OrthoDB" id="165650at2"/>
<feature type="region of interest" description="Disordered" evidence="1">
    <location>
        <begin position="1"/>
        <end position="28"/>
    </location>
</feature>
<keyword evidence="2" id="KW-0282">Flagellum</keyword>
<reference evidence="2 3" key="1">
    <citation type="submission" date="2019-06" db="EMBL/GenBank/DDBJ databases">
        <title>Cerasibacillus sp. nov., isolated from maize field.</title>
        <authorList>
            <person name="Lin S.-Y."/>
            <person name="Tsai C.-F."/>
            <person name="Young C.-C."/>
        </authorList>
    </citation>
    <scope>NUCLEOTIDE SEQUENCE [LARGE SCALE GENOMIC DNA]</scope>
    <source>
        <strain evidence="2 3">CC-CFT480</strain>
    </source>
</reference>
<name>A0A5C8P260_9BACI</name>
<dbReference type="InterPro" id="IPR013367">
    <property type="entry name" value="Flagellar_put"/>
</dbReference>
<dbReference type="Proteomes" id="UP000321574">
    <property type="component" value="Unassembled WGS sequence"/>
</dbReference>
<comment type="caution">
    <text evidence="2">The sequence shown here is derived from an EMBL/GenBank/DDBJ whole genome shotgun (WGS) entry which is preliminary data.</text>
</comment>
<proteinExistence type="predicted"/>
<keyword evidence="3" id="KW-1185">Reference proteome</keyword>
<organism evidence="2 3">
    <name type="scientific">Cerasibacillus terrae</name>
    <dbReference type="NCBI Taxonomy" id="2498845"/>
    <lineage>
        <taxon>Bacteria</taxon>
        <taxon>Bacillati</taxon>
        <taxon>Bacillota</taxon>
        <taxon>Bacilli</taxon>
        <taxon>Bacillales</taxon>
        <taxon>Bacillaceae</taxon>
        <taxon>Cerasibacillus</taxon>
    </lineage>
</organism>
<sequence length="123" mass="14310">MKPKINSMQQHQFLQMPSSSIKEKRNTKQDFHKLLQTEQLKMSKHAEQRLRERNISINKSQWQKIAEQIDKAKQKGITDSLVVLNRAALLVNTKNNTIVTALQREEVSERIFSNINGTILINE</sequence>
<protein>
    <submittedName>
        <fullName evidence="2">Flagellar protein</fullName>
    </submittedName>
</protein>
<accession>A0A5C8P260</accession>
<evidence type="ECO:0000256" key="1">
    <source>
        <dbReference type="SAM" id="MobiDB-lite"/>
    </source>
</evidence>
<dbReference type="RefSeq" id="WP_147665339.1">
    <property type="nucleotide sequence ID" value="NZ_VDUW01000001.1"/>
</dbReference>
<feature type="compositionally biased region" description="Polar residues" evidence="1">
    <location>
        <begin position="1"/>
        <end position="20"/>
    </location>
</feature>
<gene>
    <name evidence="2" type="ORF">FHP05_01325</name>
</gene>
<keyword evidence="2" id="KW-0969">Cilium</keyword>
<dbReference type="Pfam" id="PF12611">
    <property type="entry name" value="Flagellar_put"/>
    <property type="match status" value="1"/>
</dbReference>
<evidence type="ECO:0000313" key="3">
    <source>
        <dbReference type="Proteomes" id="UP000321574"/>
    </source>
</evidence>